<evidence type="ECO:0000256" key="2">
    <source>
        <dbReference type="ARBA" id="ARBA00008054"/>
    </source>
</evidence>
<evidence type="ECO:0000256" key="8">
    <source>
        <dbReference type="ARBA" id="ARBA00022889"/>
    </source>
</evidence>
<keyword evidence="9 16" id="KW-1133">Transmembrane helix</keyword>
<dbReference type="PROSITE" id="PS50234">
    <property type="entry name" value="VWFA"/>
    <property type="match status" value="1"/>
</dbReference>
<evidence type="ECO:0000256" key="5">
    <source>
        <dbReference type="ARBA" id="ARBA00022729"/>
    </source>
</evidence>
<dbReference type="Gene3D" id="2.60.40.1460">
    <property type="entry name" value="Integrin domains. Chain A, domain 2"/>
    <property type="match status" value="1"/>
</dbReference>
<keyword evidence="20" id="KW-1185">Reference proteome</keyword>
<feature type="repeat" description="FG-GAP" evidence="15">
    <location>
        <begin position="471"/>
        <end position="527"/>
    </location>
</feature>
<feature type="transmembrane region" description="Helical" evidence="16">
    <location>
        <begin position="1004"/>
        <end position="1025"/>
    </location>
</feature>
<organism evidence="19 20">
    <name type="scientific">Myripristis murdjan</name>
    <name type="common">pinecone soldierfish</name>
    <dbReference type="NCBI Taxonomy" id="586833"/>
    <lineage>
        <taxon>Eukaryota</taxon>
        <taxon>Metazoa</taxon>
        <taxon>Chordata</taxon>
        <taxon>Craniata</taxon>
        <taxon>Vertebrata</taxon>
        <taxon>Euteleostomi</taxon>
        <taxon>Actinopterygii</taxon>
        <taxon>Neopterygii</taxon>
        <taxon>Teleostei</taxon>
        <taxon>Neoteleostei</taxon>
        <taxon>Acanthomorphata</taxon>
        <taxon>Holocentriformes</taxon>
        <taxon>Holocentridae</taxon>
        <taxon>Myripristis</taxon>
    </lineage>
</organism>
<feature type="repeat" description="FG-GAP" evidence="15">
    <location>
        <begin position="532"/>
        <end position="592"/>
    </location>
</feature>
<comment type="subcellular location">
    <subcellularLocation>
        <location evidence="1 16">Membrane</location>
        <topology evidence="1 16">Single-pass type I membrane protein</topology>
    </subcellularLocation>
</comment>
<dbReference type="Gene3D" id="1.20.5.930">
    <property type="entry name" value="Bicelle-embedded integrin alpha(iib) transmembrane segment"/>
    <property type="match status" value="1"/>
</dbReference>
<dbReference type="SUPFAM" id="SSF53300">
    <property type="entry name" value="vWA-like"/>
    <property type="match status" value="1"/>
</dbReference>
<dbReference type="SMART" id="SM00191">
    <property type="entry name" value="Int_alpha"/>
    <property type="match status" value="5"/>
</dbReference>
<dbReference type="Pfam" id="PF20805">
    <property type="entry name" value="Integrin_A_Ig_2"/>
    <property type="match status" value="1"/>
</dbReference>
<evidence type="ECO:0000256" key="17">
    <source>
        <dbReference type="SAM" id="MobiDB-lite"/>
    </source>
</evidence>
<accession>A0A667Y979</accession>
<keyword evidence="4" id="KW-0479">Metal-binding</keyword>
<feature type="repeat" description="FG-GAP" evidence="15">
    <location>
        <begin position="408"/>
        <end position="470"/>
    </location>
</feature>
<evidence type="ECO:0000256" key="1">
    <source>
        <dbReference type="ARBA" id="ARBA00004479"/>
    </source>
</evidence>
<name>A0A667Y979_9TELE</name>
<evidence type="ECO:0000256" key="6">
    <source>
        <dbReference type="ARBA" id="ARBA00022737"/>
    </source>
</evidence>
<evidence type="ECO:0000256" key="14">
    <source>
        <dbReference type="ARBA" id="ARBA00023180"/>
    </source>
</evidence>
<evidence type="ECO:0000256" key="10">
    <source>
        <dbReference type="ARBA" id="ARBA00023037"/>
    </source>
</evidence>
<evidence type="ECO:0000313" key="19">
    <source>
        <dbReference type="Ensembl" id="ENSMMDP00005017876.1"/>
    </source>
</evidence>
<keyword evidence="5" id="KW-0732">Signal</keyword>
<dbReference type="InterPro" id="IPR013519">
    <property type="entry name" value="Int_alpha_beta-p"/>
</dbReference>
<dbReference type="InterPro" id="IPR002035">
    <property type="entry name" value="VWF_A"/>
</dbReference>
<evidence type="ECO:0000256" key="12">
    <source>
        <dbReference type="ARBA" id="ARBA00023157"/>
    </source>
</evidence>
<keyword evidence="11 16" id="KW-0472">Membrane</keyword>
<evidence type="ECO:0000256" key="7">
    <source>
        <dbReference type="ARBA" id="ARBA00022837"/>
    </source>
</evidence>
<dbReference type="GO" id="GO:0007229">
    <property type="term" value="P:integrin-mediated signaling pathway"/>
    <property type="evidence" value="ECO:0007669"/>
    <property type="project" value="UniProtKB-KW"/>
</dbReference>
<dbReference type="Proteomes" id="UP000472263">
    <property type="component" value="Chromosome 1"/>
</dbReference>
<reference evidence="19" key="3">
    <citation type="submission" date="2025-09" db="UniProtKB">
        <authorList>
            <consortium name="Ensembl"/>
        </authorList>
    </citation>
    <scope>IDENTIFICATION</scope>
</reference>
<dbReference type="PANTHER" id="PTHR23220">
    <property type="entry name" value="INTEGRIN ALPHA"/>
    <property type="match status" value="1"/>
</dbReference>
<dbReference type="PANTHER" id="PTHR23220:SF84">
    <property type="entry name" value="INTEGRIN ALPHA-L"/>
    <property type="match status" value="1"/>
</dbReference>
<dbReference type="GO" id="GO:0009897">
    <property type="term" value="C:external side of plasma membrane"/>
    <property type="evidence" value="ECO:0007669"/>
    <property type="project" value="TreeGrafter"/>
</dbReference>
<reference evidence="19" key="2">
    <citation type="submission" date="2025-08" db="UniProtKB">
        <authorList>
            <consortium name="Ensembl"/>
        </authorList>
    </citation>
    <scope>IDENTIFICATION</scope>
</reference>
<dbReference type="PROSITE" id="PS51470">
    <property type="entry name" value="FG_GAP"/>
    <property type="match status" value="3"/>
</dbReference>
<reference evidence="19" key="1">
    <citation type="submission" date="2019-06" db="EMBL/GenBank/DDBJ databases">
        <authorList>
            <consortium name="Wellcome Sanger Institute Data Sharing"/>
        </authorList>
    </citation>
    <scope>NUCLEOTIDE SEQUENCE [LARGE SCALE GENOMIC DNA]</scope>
</reference>
<dbReference type="GO" id="GO:0007160">
    <property type="term" value="P:cell-matrix adhesion"/>
    <property type="evidence" value="ECO:0007669"/>
    <property type="project" value="TreeGrafter"/>
</dbReference>
<keyword evidence="12" id="KW-1015">Disulfide bond</keyword>
<dbReference type="Pfam" id="PF01839">
    <property type="entry name" value="FG-GAP"/>
    <property type="match status" value="2"/>
</dbReference>
<keyword evidence="8 16" id="KW-0130">Cell adhesion</keyword>
<keyword evidence="14" id="KW-0325">Glycoprotein</keyword>
<dbReference type="SUPFAM" id="SSF69179">
    <property type="entry name" value="Integrin domains"/>
    <property type="match status" value="2"/>
</dbReference>
<dbReference type="InterPro" id="IPR032695">
    <property type="entry name" value="Integrin_dom_sf"/>
</dbReference>
<dbReference type="Pfam" id="PF00092">
    <property type="entry name" value="VWA"/>
    <property type="match status" value="1"/>
</dbReference>
<evidence type="ECO:0000256" key="9">
    <source>
        <dbReference type="ARBA" id="ARBA00022989"/>
    </source>
</evidence>
<evidence type="ECO:0000256" key="11">
    <source>
        <dbReference type="ARBA" id="ARBA00023136"/>
    </source>
</evidence>
<dbReference type="SMART" id="SM00327">
    <property type="entry name" value="VWA"/>
    <property type="match status" value="1"/>
</dbReference>
<evidence type="ECO:0000256" key="3">
    <source>
        <dbReference type="ARBA" id="ARBA00022692"/>
    </source>
</evidence>
<dbReference type="Gene3D" id="3.40.50.410">
    <property type="entry name" value="von Willebrand factor, type A domain"/>
    <property type="match status" value="1"/>
</dbReference>
<keyword evidence="13 16" id="KW-0675">Receptor</keyword>
<feature type="region of interest" description="Disordered" evidence="17">
    <location>
        <begin position="1042"/>
        <end position="1113"/>
    </location>
</feature>
<dbReference type="AlphaFoldDB" id="A0A667Y979"/>
<dbReference type="InterPro" id="IPR028994">
    <property type="entry name" value="Integrin_alpha_N"/>
</dbReference>
<gene>
    <name evidence="19" type="primary">zmp:0000001082</name>
</gene>
<dbReference type="Ensembl" id="ENSMMDT00005018321.1">
    <property type="protein sequence ID" value="ENSMMDP00005017876.1"/>
    <property type="gene ID" value="ENSMMDG00005008949.1"/>
</dbReference>
<dbReference type="PRINTS" id="PR00453">
    <property type="entry name" value="VWFADOMAIN"/>
</dbReference>
<comment type="similarity">
    <text evidence="2 16">Belongs to the integrin alpha chain family.</text>
</comment>
<dbReference type="GO" id="GO:0005178">
    <property type="term" value="F:integrin binding"/>
    <property type="evidence" value="ECO:0007669"/>
    <property type="project" value="TreeGrafter"/>
</dbReference>
<keyword evidence="7" id="KW-0106">Calcium</keyword>
<dbReference type="GO" id="GO:0008305">
    <property type="term" value="C:integrin complex"/>
    <property type="evidence" value="ECO:0007669"/>
    <property type="project" value="InterPro"/>
</dbReference>
<dbReference type="InterPro" id="IPR013649">
    <property type="entry name" value="Integrin_alpha_Ig-like_1"/>
</dbReference>
<feature type="domain" description="VWFA" evidence="18">
    <location>
        <begin position="129"/>
        <end position="300"/>
    </location>
</feature>
<evidence type="ECO:0000256" key="13">
    <source>
        <dbReference type="ARBA" id="ARBA00023170"/>
    </source>
</evidence>
<sequence>DIYPGEPEDFFGYKVLQFMFGEDKGVLVTAPLKQNGSGAICRYDESQKSRCFVPEDISISGRTLPLKHFGLSIAEDSTRSQFTVCSPSLVHECYQNSFLHGACFNFDNQLQEIFNFTPAFEKCTKKTVDLAFLFDGSESMATEEFQENINFIESIMHGLKNSSIKFAAAQFSSKTRKVFDFKDYEEGRASDLLRNVKHMKDLTNTHGALHFVLDNILEDPAAGASHDATKVVVIITDGDPSDKDRRGIIAKYDSKNIIRFVIGVKNVTLDKLKTIASHPKDTNTLKISNYSGLTDILGNFEKKIFNIEALADNLVNEMSQSGFSAAYHKGTLVLGSVGSNSWSGALHEFQSPSSVRQIQDANLTADSYAGYSISTGEWNNISLYFTGAPRYNHTGEVIFFSQADKNWTTEERLNGEQIGSYFGAELCAVDVDSDGNTDFLLVGAPLFHHSQDKREGLISIYKLTHELKLKSAMNVSVPSRGRFGTTITSVADLNGDGLRDVAVGAPLEDNKKGAVYIYLGDKHTGIRSNYSQRIIGKKIDFGLQLFGQAIDGNVDLDGDGLTDIAIGSKGKVVILRSRPVFNVSAYMSFEPAEISTDKIDCPDTTDTSLLMVTLTVCFNLTETTSRPAGREPGLNISYVLNVDSMRQTKRGFFREHDKRASHLKVSQKLSDSVTCINHPVYMPKCVTDTLSPISIRLKFEEEQSATQAAFLNVDSVTQAVAEVPFEKYCTKNDTCIAELDVNFEFSTPTLLVVDQDYFNVTVVLLNRGDDSYNTSLTFHYPPGLSFSMMTFVTGTRSVLHSCNDLEGVLDKTACGISLPVYRHNSTVSHVLKLMMGSSSLTKSIDVQFQIHLAVTVKNLGFKSVPVYVTLYIPTKLEHNFELKNYQVSNSQKKTECKELCSSDKHGCKSIMCESFVLDKYSTSTFILTGEVTFKDLKQHKNGLVKQFTGDGAEVLFHSSLKVGYDKKRYVLASSKNKFPPNKVLFPPQQGDVKVEFIVSPNEPLIIGTGVSGGLLLLIIIIVIMFKMGCFKRKTVEYYQEQEEKANDDLEDSEGEADGQSQPENKPDQPAEAKPLLNDGFAATNSSPPSNMEEESEKTQSATTLPSDHYANVI</sequence>
<keyword evidence="10 16" id="KW-0401">Integrin</keyword>
<dbReference type="InterPro" id="IPR036465">
    <property type="entry name" value="vWFA_dom_sf"/>
</dbReference>
<evidence type="ECO:0000259" key="18">
    <source>
        <dbReference type="PROSITE" id="PS50234"/>
    </source>
</evidence>
<dbReference type="Gene3D" id="2.60.40.1530">
    <property type="entry name" value="ntegrin, alpha v. Chain A, domain 4"/>
    <property type="match status" value="1"/>
</dbReference>
<dbReference type="GeneTree" id="ENSGT00940000154838"/>
<dbReference type="InterPro" id="IPR013517">
    <property type="entry name" value="FG-GAP"/>
</dbReference>
<evidence type="ECO:0000256" key="4">
    <source>
        <dbReference type="ARBA" id="ARBA00022723"/>
    </source>
</evidence>
<dbReference type="Pfam" id="PF08441">
    <property type="entry name" value="Integrin_A_Ig_1"/>
    <property type="match status" value="1"/>
</dbReference>
<dbReference type="GO" id="GO:0033627">
    <property type="term" value="P:cell adhesion mediated by integrin"/>
    <property type="evidence" value="ECO:0007669"/>
    <property type="project" value="TreeGrafter"/>
</dbReference>
<keyword evidence="3 16" id="KW-0812">Transmembrane</keyword>
<dbReference type="SUPFAM" id="SSF69318">
    <property type="entry name" value="Integrin alpha N-terminal domain"/>
    <property type="match status" value="1"/>
</dbReference>
<keyword evidence="6" id="KW-0677">Repeat</keyword>
<evidence type="ECO:0000313" key="20">
    <source>
        <dbReference type="Proteomes" id="UP000472263"/>
    </source>
</evidence>
<dbReference type="GO" id="GO:0098609">
    <property type="term" value="P:cell-cell adhesion"/>
    <property type="evidence" value="ECO:0007669"/>
    <property type="project" value="TreeGrafter"/>
</dbReference>
<dbReference type="InterPro" id="IPR000413">
    <property type="entry name" value="Integrin_alpha"/>
</dbReference>
<dbReference type="PRINTS" id="PR01185">
    <property type="entry name" value="INTEGRINA"/>
</dbReference>
<protein>
    <recommendedName>
        <fullName evidence="18">VWFA domain-containing protein</fullName>
    </recommendedName>
</protein>
<dbReference type="Gene3D" id="2.130.10.130">
    <property type="entry name" value="Integrin alpha, N-terminal"/>
    <property type="match status" value="1"/>
</dbReference>
<evidence type="ECO:0000256" key="16">
    <source>
        <dbReference type="RuleBase" id="RU003762"/>
    </source>
</evidence>
<dbReference type="InterPro" id="IPR048285">
    <property type="entry name" value="Integrin_alpha_Ig-like_2"/>
</dbReference>
<proteinExistence type="inferred from homology"/>
<dbReference type="GO" id="GO:0046872">
    <property type="term" value="F:metal ion binding"/>
    <property type="evidence" value="ECO:0007669"/>
    <property type="project" value="UniProtKB-KW"/>
</dbReference>
<evidence type="ECO:0000256" key="15">
    <source>
        <dbReference type="PROSITE-ProRule" id="PRU00803"/>
    </source>
</evidence>